<evidence type="ECO:0000313" key="2">
    <source>
        <dbReference type="EMBL" id="OGE65801.1"/>
    </source>
</evidence>
<reference evidence="2 3" key="1">
    <citation type="journal article" date="2016" name="Nat. Commun.">
        <title>Thousands of microbial genomes shed light on interconnected biogeochemical processes in an aquifer system.</title>
        <authorList>
            <person name="Anantharaman K."/>
            <person name="Brown C.T."/>
            <person name="Hug L.A."/>
            <person name="Sharon I."/>
            <person name="Castelle C.J."/>
            <person name="Probst A.J."/>
            <person name="Thomas B.C."/>
            <person name="Singh A."/>
            <person name="Wilkins M.J."/>
            <person name="Karaoz U."/>
            <person name="Brodie E.L."/>
            <person name="Williams K.H."/>
            <person name="Hubbard S.S."/>
            <person name="Banfield J.F."/>
        </authorList>
    </citation>
    <scope>NUCLEOTIDE SEQUENCE [LARGE SCALE GENOMIC DNA]</scope>
</reference>
<keyword evidence="1" id="KW-0472">Membrane</keyword>
<keyword evidence="1" id="KW-1133">Transmembrane helix</keyword>
<dbReference type="AlphaFoldDB" id="A0A1F5MKA0"/>
<comment type="caution">
    <text evidence="2">The sequence shown here is derived from an EMBL/GenBank/DDBJ whole genome shotgun (WGS) entry which is preliminary data.</text>
</comment>
<evidence type="ECO:0000256" key="1">
    <source>
        <dbReference type="SAM" id="Phobius"/>
    </source>
</evidence>
<organism evidence="2 3">
    <name type="scientific">Candidatus Daviesbacteria bacterium RIFCSPLOWO2_01_FULL_40_24</name>
    <dbReference type="NCBI Taxonomy" id="1797787"/>
    <lineage>
        <taxon>Bacteria</taxon>
        <taxon>Candidatus Daviesiibacteriota</taxon>
    </lineage>
</organism>
<proteinExistence type="predicted"/>
<accession>A0A1F5MKA0</accession>
<feature type="transmembrane region" description="Helical" evidence="1">
    <location>
        <begin position="57"/>
        <end position="75"/>
    </location>
</feature>
<name>A0A1F5MKA0_9BACT</name>
<evidence type="ECO:0000313" key="3">
    <source>
        <dbReference type="Proteomes" id="UP000178017"/>
    </source>
</evidence>
<sequence length="98" mass="10237">MGPPPSGIVQLQDLLTRVISLSVGLAFVALLIMLVVGGIRMILSGGDAKGLQGAQQTLTWAVVGMILLVLAWLVLKLISSFTGVDVTQFCIGFAPNCL</sequence>
<keyword evidence="1" id="KW-0812">Transmembrane</keyword>
<dbReference type="Pfam" id="PF18895">
    <property type="entry name" value="T4SS_pilin"/>
    <property type="match status" value="1"/>
</dbReference>
<dbReference type="Proteomes" id="UP000178017">
    <property type="component" value="Unassembled WGS sequence"/>
</dbReference>
<dbReference type="InterPro" id="IPR043993">
    <property type="entry name" value="T4SS_pilin"/>
</dbReference>
<gene>
    <name evidence="2" type="ORF">A3B49_03315</name>
</gene>
<dbReference type="EMBL" id="MFDO01000005">
    <property type="protein sequence ID" value="OGE65801.1"/>
    <property type="molecule type" value="Genomic_DNA"/>
</dbReference>
<feature type="transmembrane region" description="Helical" evidence="1">
    <location>
        <begin position="14"/>
        <end position="36"/>
    </location>
</feature>
<protein>
    <submittedName>
        <fullName evidence="2">Uncharacterized protein</fullName>
    </submittedName>
</protein>